<dbReference type="SUPFAM" id="SSF53807">
    <property type="entry name" value="Helical backbone' metal receptor"/>
    <property type="match status" value="1"/>
</dbReference>
<accession>A0A1E5G4K7</accession>
<dbReference type="GO" id="GO:1901678">
    <property type="term" value="P:iron coordination entity transport"/>
    <property type="evidence" value="ECO:0007669"/>
    <property type="project" value="UniProtKB-ARBA"/>
</dbReference>
<dbReference type="AlphaFoldDB" id="A0A1E5G4K7"/>
<keyword evidence="3" id="KW-0813">Transport</keyword>
<dbReference type="GO" id="GO:0030288">
    <property type="term" value="C:outer membrane-bounded periplasmic space"/>
    <property type="evidence" value="ECO:0007669"/>
    <property type="project" value="TreeGrafter"/>
</dbReference>
<dbReference type="STRING" id="766136.BHF68_00060"/>
<dbReference type="InterPro" id="IPR002491">
    <property type="entry name" value="ABC_transptr_periplasmic_BD"/>
</dbReference>
<evidence type="ECO:0000256" key="3">
    <source>
        <dbReference type="ARBA" id="ARBA00022448"/>
    </source>
</evidence>
<dbReference type="InterPro" id="IPR051313">
    <property type="entry name" value="Bact_iron-sidero_bind"/>
</dbReference>
<evidence type="ECO:0000313" key="6">
    <source>
        <dbReference type="EMBL" id="OEF98122.1"/>
    </source>
</evidence>
<sequence>MQLEYYSLHKSKFSLPDEPRVVSLMPHITDHLLSLKIVPVGTVKVNDYETEFHGYLKKYLTNSMVIGSSIELNLEAIASLKPDIIIGEGKKHLFYLNKLSSIAPTFLFKDLTVDWQLVFKIIGNMFGRQSVVAKELELFKQKINDIKNFKNKTLFSKNILFANHWKRNLFRVYSHKSHLGKILYEEIQLPYAGYDYESIEKPLITLSINDIMQTSVDELFILTDTANPQRIHIQQYFDHDKQKHPPQIHYLPGLKDGIEGKGLILYNQIIQHLFHAISSESKEVQKIV</sequence>
<dbReference type="EMBL" id="MIJE01000001">
    <property type="protein sequence ID" value="OEF98122.1"/>
    <property type="molecule type" value="Genomic_DNA"/>
</dbReference>
<organism evidence="6 7">
    <name type="scientific">Desulfuribacillus alkaliarsenatis</name>
    <dbReference type="NCBI Taxonomy" id="766136"/>
    <lineage>
        <taxon>Bacteria</taxon>
        <taxon>Bacillati</taxon>
        <taxon>Bacillota</taxon>
        <taxon>Desulfuribacillia</taxon>
        <taxon>Desulfuribacillales</taxon>
        <taxon>Desulfuribacillaceae</taxon>
        <taxon>Desulfuribacillus</taxon>
    </lineage>
</organism>
<evidence type="ECO:0000256" key="1">
    <source>
        <dbReference type="ARBA" id="ARBA00004196"/>
    </source>
</evidence>
<dbReference type="PANTHER" id="PTHR30532:SF1">
    <property type="entry name" value="IRON(3+)-HYDROXAMATE-BINDING PROTEIN FHUD"/>
    <property type="match status" value="1"/>
</dbReference>
<keyword evidence="7" id="KW-1185">Reference proteome</keyword>
<dbReference type="Proteomes" id="UP000094296">
    <property type="component" value="Unassembled WGS sequence"/>
</dbReference>
<dbReference type="Pfam" id="PF01497">
    <property type="entry name" value="Peripla_BP_2"/>
    <property type="match status" value="1"/>
</dbReference>
<comment type="caution">
    <text evidence="6">The sequence shown here is derived from an EMBL/GenBank/DDBJ whole genome shotgun (WGS) entry which is preliminary data.</text>
</comment>
<name>A0A1E5G4K7_9FIRM</name>
<dbReference type="PROSITE" id="PS50983">
    <property type="entry name" value="FE_B12_PBP"/>
    <property type="match status" value="1"/>
</dbReference>
<evidence type="ECO:0000256" key="4">
    <source>
        <dbReference type="ARBA" id="ARBA00022729"/>
    </source>
</evidence>
<dbReference type="Gene3D" id="3.40.50.1980">
    <property type="entry name" value="Nitrogenase molybdenum iron protein domain"/>
    <property type="match status" value="2"/>
</dbReference>
<protein>
    <recommendedName>
        <fullName evidence="5">Fe/B12 periplasmic-binding domain-containing protein</fullName>
    </recommendedName>
</protein>
<comment type="subcellular location">
    <subcellularLocation>
        <location evidence="1">Cell envelope</location>
    </subcellularLocation>
</comment>
<keyword evidence="4" id="KW-0732">Signal</keyword>
<dbReference type="RefSeq" id="WP_069641614.1">
    <property type="nucleotide sequence ID" value="NZ_MIJE01000001.1"/>
</dbReference>
<evidence type="ECO:0000256" key="2">
    <source>
        <dbReference type="ARBA" id="ARBA00008814"/>
    </source>
</evidence>
<gene>
    <name evidence="6" type="ORF">BHF68_00060</name>
</gene>
<evidence type="ECO:0000259" key="5">
    <source>
        <dbReference type="PROSITE" id="PS50983"/>
    </source>
</evidence>
<dbReference type="PANTHER" id="PTHR30532">
    <property type="entry name" value="IRON III DICITRATE-BINDING PERIPLASMIC PROTEIN"/>
    <property type="match status" value="1"/>
</dbReference>
<comment type="similarity">
    <text evidence="2">Belongs to the bacterial solute-binding protein 8 family.</text>
</comment>
<feature type="domain" description="Fe/B12 periplasmic-binding" evidence="5">
    <location>
        <begin position="20"/>
        <end position="281"/>
    </location>
</feature>
<proteinExistence type="inferred from homology"/>
<dbReference type="OrthoDB" id="9793175at2"/>
<evidence type="ECO:0000313" key="7">
    <source>
        <dbReference type="Proteomes" id="UP000094296"/>
    </source>
</evidence>
<reference evidence="6 7" key="1">
    <citation type="submission" date="2016-09" db="EMBL/GenBank/DDBJ databases">
        <title>Draft genome sequence for the type strain of Desulfuribacillus alkaliarsenatis AHT28, an obligately anaerobic, sulfidogenic bacterium isolated from Russian soda lake sediments.</title>
        <authorList>
            <person name="Abin C.A."/>
            <person name="Hollibaugh J.T."/>
        </authorList>
    </citation>
    <scope>NUCLEOTIDE SEQUENCE [LARGE SCALE GENOMIC DNA]</scope>
    <source>
        <strain evidence="6 7">AHT28</strain>
    </source>
</reference>